<dbReference type="SUPFAM" id="SSF53254">
    <property type="entry name" value="Phosphoglycerate mutase-like"/>
    <property type="match status" value="1"/>
</dbReference>
<gene>
    <name evidence="3" type="ORF">JCM19235_4242</name>
</gene>
<dbReference type="InterPro" id="IPR050275">
    <property type="entry name" value="PGM_Phosphatase"/>
</dbReference>
<evidence type="ECO:0000256" key="2">
    <source>
        <dbReference type="PIRSR" id="PIRSR613078-2"/>
    </source>
</evidence>
<dbReference type="InterPro" id="IPR029033">
    <property type="entry name" value="His_PPase_superfam"/>
</dbReference>
<dbReference type="AlphaFoldDB" id="A0A090SKX2"/>
<dbReference type="Proteomes" id="UP000029228">
    <property type="component" value="Unassembled WGS sequence"/>
</dbReference>
<dbReference type="SMART" id="SM00855">
    <property type="entry name" value="PGAM"/>
    <property type="match status" value="1"/>
</dbReference>
<dbReference type="CDD" id="cd07067">
    <property type="entry name" value="HP_PGM_like"/>
    <property type="match status" value="1"/>
</dbReference>
<evidence type="ECO:0000313" key="4">
    <source>
        <dbReference type="Proteomes" id="UP000029228"/>
    </source>
</evidence>
<evidence type="ECO:0000313" key="3">
    <source>
        <dbReference type="EMBL" id="GAL20042.1"/>
    </source>
</evidence>
<sequence>MKIILVRHGESHDDTINCYGGAADFELSEFGLHAAQEVAQTFSDIAVEKIYSSPLKRARQTAEAINTVKQCGIGFVDNLKERNSYGVLSGCNKEDSKSIYEYLLTSFEGKPGDYYSNELLLGAEPLADFDKRVKQALLSVVKDAQQNGFEVVVAVTHGNVTRSIYKNILKFEKKIDLDFLARTIIDYDNNAFSLISNQGVKEK</sequence>
<dbReference type="Pfam" id="PF00300">
    <property type="entry name" value="His_Phos_1"/>
    <property type="match status" value="1"/>
</dbReference>
<feature type="binding site" evidence="2">
    <location>
        <begin position="81"/>
        <end position="85"/>
    </location>
    <ligand>
        <name>substrate</name>
    </ligand>
</feature>
<comment type="caution">
    <text evidence="3">The sequence shown here is derived from an EMBL/GenBank/DDBJ whole genome shotgun (WGS) entry which is preliminary data.</text>
</comment>
<organism evidence="3 4">
    <name type="scientific">Vibrio maritimus</name>
    <dbReference type="NCBI Taxonomy" id="990268"/>
    <lineage>
        <taxon>Bacteria</taxon>
        <taxon>Pseudomonadati</taxon>
        <taxon>Pseudomonadota</taxon>
        <taxon>Gammaproteobacteria</taxon>
        <taxon>Vibrionales</taxon>
        <taxon>Vibrionaceae</taxon>
        <taxon>Vibrio</taxon>
    </lineage>
</organism>
<name>A0A090SKX2_9VIBR</name>
<reference evidence="3 4" key="1">
    <citation type="submission" date="2014-09" db="EMBL/GenBank/DDBJ databases">
        <title>Vibrio maritimus JCM 19235. (C45) whole genome shotgun sequence.</title>
        <authorList>
            <person name="Sawabe T."/>
            <person name="Meirelles P."/>
            <person name="Nakanishi M."/>
            <person name="Sayaka M."/>
            <person name="Hattori M."/>
            <person name="Ohkuma M."/>
        </authorList>
    </citation>
    <scope>NUCLEOTIDE SEQUENCE [LARGE SCALE GENOMIC DNA]</scope>
    <source>
        <strain evidence="4">JCM19235</strain>
    </source>
</reference>
<keyword evidence="4" id="KW-1185">Reference proteome</keyword>
<dbReference type="EMBL" id="BBMR01000005">
    <property type="protein sequence ID" value="GAL20042.1"/>
    <property type="molecule type" value="Genomic_DNA"/>
</dbReference>
<dbReference type="GO" id="GO:0016791">
    <property type="term" value="F:phosphatase activity"/>
    <property type="evidence" value="ECO:0007669"/>
    <property type="project" value="TreeGrafter"/>
</dbReference>
<feature type="active site" description="Proton donor/acceptor" evidence="1">
    <location>
        <position position="81"/>
    </location>
</feature>
<dbReference type="STRING" id="990268.JCM19235_4242"/>
<protein>
    <submittedName>
        <fullName evidence="3">Phosphoglycerate mutase family 3</fullName>
    </submittedName>
</protein>
<feature type="active site" description="Tele-phosphohistidine intermediate" evidence="1">
    <location>
        <position position="8"/>
    </location>
</feature>
<feature type="binding site" evidence="2">
    <location>
        <position position="57"/>
    </location>
    <ligand>
        <name>substrate</name>
    </ligand>
</feature>
<proteinExistence type="predicted"/>
<evidence type="ECO:0000256" key="1">
    <source>
        <dbReference type="PIRSR" id="PIRSR613078-1"/>
    </source>
</evidence>
<reference evidence="3 4" key="2">
    <citation type="submission" date="2014-09" db="EMBL/GenBank/DDBJ databases">
        <authorList>
            <consortium name="NBRP consortium"/>
            <person name="Sawabe T."/>
            <person name="Meirelles P."/>
            <person name="Nakanishi M."/>
            <person name="Sayaka M."/>
            <person name="Hattori M."/>
            <person name="Ohkuma M."/>
        </authorList>
    </citation>
    <scope>NUCLEOTIDE SEQUENCE [LARGE SCALE GENOMIC DNA]</scope>
    <source>
        <strain evidence="4">JCM19235</strain>
    </source>
</reference>
<feature type="binding site" evidence="2">
    <location>
        <position position="93"/>
    </location>
    <ligand>
        <name>substrate</name>
    </ligand>
</feature>
<dbReference type="Gene3D" id="3.40.50.1240">
    <property type="entry name" value="Phosphoglycerate mutase-like"/>
    <property type="match status" value="1"/>
</dbReference>
<dbReference type="PANTHER" id="PTHR48100">
    <property type="entry name" value="BROAD-SPECIFICITY PHOSPHATASE YOR283W-RELATED"/>
    <property type="match status" value="1"/>
</dbReference>
<accession>A0A090SKX2</accession>
<dbReference type="InterPro" id="IPR013078">
    <property type="entry name" value="His_Pase_superF_clade-1"/>
</dbReference>